<reference evidence="2 3" key="1">
    <citation type="submission" date="2014-06" db="EMBL/GenBank/DDBJ databases">
        <authorList>
            <person name="Teng J.L."/>
            <person name="Huang Y."/>
            <person name="Tse H."/>
            <person name="Lau S.K."/>
            <person name="Woo P.C."/>
        </authorList>
    </citation>
    <scope>NUCLEOTIDE SEQUENCE [LARGE SCALE GENOMIC DNA]</scope>
    <source>
        <strain evidence="2 3">HKU4</strain>
    </source>
</reference>
<evidence type="ECO:0000313" key="3">
    <source>
        <dbReference type="Proteomes" id="UP000030019"/>
    </source>
</evidence>
<dbReference type="PATRIC" id="fig|176090.4.peg.463"/>
<keyword evidence="1" id="KW-0812">Transmembrane</keyword>
<name>A0A0A0DI14_9STRE</name>
<dbReference type="STRING" id="176090.SSIN_0470"/>
<feature type="transmembrane region" description="Helical" evidence="1">
    <location>
        <begin position="12"/>
        <end position="40"/>
    </location>
</feature>
<keyword evidence="1" id="KW-1133">Transmembrane helix</keyword>
<dbReference type="AlphaFoldDB" id="A0A0A0DI14"/>
<dbReference type="EMBL" id="JPEN01000037">
    <property type="protein sequence ID" value="KGM37749.1"/>
    <property type="molecule type" value="Genomic_DNA"/>
</dbReference>
<evidence type="ECO:0000256" key="1">
    <source>
        <dbReference type="SAM" id="Phobius"/>
    </source>
</evidence>
<comment type="caution">
    <text evidence="2">The sequence shown here is derived from an EMBL/GenBank/DDBJ whole genome shotgun (WGS) entry which is preliminary data.</text>
</comment>
<keyword evidence="3" id="KW-1185">Reference proteome</keyword>
<proteinExistence type="predicted"/>
<sequence>MKKIDVKFLAMGVVFLLFGLVLKRFLMTFIGLAFISYSFFSKGMAPTKENIFKPKFPKKKKGK</sequence>
<gene>
    <name evidence="2" type="ORF">SSIN_0470</name>
</gene>
<dbReference type="RefSeq" id="WP_037615253.1">
    <property type="nucleotide sequence ID" value="NZ_JPEN01000037.1"/>
</dbReference>
<protein>
    <submittedName>
        <fullName evidence="2">Uncharacterized protein</fullName>
    </submittedName>
</protein>
<evidence type="ECO:0000313" key="2">
    <source>
        <dbReference type="EMBL" id="KGM37749.1"/>
    </source>
</evidence>
<dbReference type="Proteomes" id="UP000030019">
    <property type="component" value="Unassembled WGS sequence"/>
</dbReference>
<accession>A0A0A0DI14</accession>
<organism evidence="2 3">
    <name type="scientific">Streptococcus sinensis</name>
    <dbReference type="NCBI Taxonomy" id="176090"/>
    <lineage>
        <taxon>Bacteria</taxon>
        <taxon>Bacillati</taxon>
        <taxon>Bacillota</taxon>
        <taxon>Bacilli</taxon>
        <taxon>Lactobacillales</taxon>
        <taxon>Streptococcaceae</taxon>
        <taxon>Streptococcus</taxon>
    </lineage>
</organism>
<keyword evidence="1" id="KW-0472">Membrane</keyword>